<keyword evidence="1" id="KW-1133">Transmembrane helix</keyword>
<dbReference type="KEGG" id="nnv:QNH39_20745"/>
<dbReference type="Proteomes" id="UP001178288">
    <property type="component" value="Chromosome"/>
</dbReference>
<protein>
    <submittedName>
        <fullName evidence="3">Uncharacterized protein</fullName>
    </submittedName>
</protein>
<gene>
    <name evidence="3" type="ORF">QNH39_20745</name>
</gene>
<organism evidence="3 4">
    <name type="scientific">Neobacillus novalis</name>
    <dbReference type="NCBI Taxonomy" id="220687"/>
    <lineage>
        <taxon>Bacteria</taxon>
        <taxon>Bacillati</taxon>
        <taxon>Bacillota</taxon>
        <taxon>Bacilli</taxon>
        <taxon>Bacillales</taxon>
        <taxon>Bacillaceae</taxon>
        <taxon>Neobacillus</taxon>
    </lineage>
</organism>
<accession>A0AA95MKU5</accession>
<keyword evidence="1" id="KW-0812">Transmembrane</keyword>
<keyword evidence="2" id="KW-0732">Signal</keyword>
<name>A0AA95MKU5_9BACI</name>
<evidence type="ECO:0000313" key="3">
    <source>
        <dbReference type="EMBL" id="WHY85052.1"/>
    </source>
</evidence>
<feature type="chain" id="PRO_5041738492" evidence="2">
    <location>
        <begin position="23"/>
        <end position="268"/>
    </location>
</feature>
<reference evidence="3" key="1">
    <citation type="submission" date="2023-05" db="EMBL/GenBank/DDBJ databases">
        <title>Comparative genomics of Bacillaceae isolates and their secondary metabolite potential.</title>
        <authorList>
            <person name="Song L."/>
            <person name="Nielsen L.J."/>
            <person name="Mohite O."/>
            <person name="Xu X."/>
            <person name="Weber T."/>
            <person name="Kovacs A.T."/>
        </authorList>
    </citation>
    <scope>NUCLEOTIDE SEQUENCE</scope>
    <source>
        <strain evidence="3">XLM17</strain>
    </source>
</reference>
<feature type="signal peptide" evidence="2">
    <location>
        <begin position="1"/>
        <end position="22"/>
    </location>
</feature>
<dbReference type="AlphaFoldDB" id="A0AA95MKU5"/>
<feature type="transmembrane region" description="Helical" evidence="1">
    <location>
        <begin position="241"/>
        <end position="261"/>
    </location>
</feature>
<keyword evidence="4" id="KW-1185">Reference proteome</keyword>
<dbReference type="EMBL" id="CP126114">
    <property type="protein sequence ID" value="WHY85052.1"/>
    <property type="molecule type" value="Genomic_DNA"/>
</dbReference>
<evidence type="ECO:0000256" key="2">
    <source>
        <dbReference type="SAM" id="SignalP"/>
    </source>
</evidence>
<dbReference type="RefSeq" id="WP_066090995.1">
    <property type="nucleotide sequence ID" value="NZ_CP126114.1"/>
</dbReference>
<evidence type="ECO:0000313" key="4">
    <source>
        <dbReference type="Proteomes" id="UP001178288"/>
    </source>
</evidence>
<proteinExistence type="predicted"/>
<evidence type="ECO:0000256" key="1">
    <source>
        <dbReference type="SAM" id="Phobius"/>
    </source>
</evidence>
<keyword evidence="1" id="KW-0472">Membrane</keyword>
<sequence>MKKYLFIASIILAIMCPSVSFAESKILSMEELTIQVMPEFAYHPNDQKKDHSPLLIGYQGSMVNNSDRPQKGQIEMPLPMGEKNFRIGYVADYSSDLRKTYEIEYAIDRDKGTISWTTSEEIGPNERYKFVIEFYTDSLKVNKAKKTLAYQFKSFADIGLVNVTFTEPSKAKKFKLTPAPDENQNHGEAANTFSYLFQGVKAGEEKNFTLTYERSEEKLSTEVLNDSAEVKVNENKKSTSIAVGAFSGISVLSVAALTILIRNRRNRQ</sequence>